<evidence type="ECO:0000313" key="1">
    <source>
        <dbReference type="EMBL" id="USS43723.1"/>
    </source>
</evidence>
<dbReference type="RefSeq" id="WP_035983159.1">
    <property type="nucleotide sequence ID" value="NZ_CP021075.1"/>
</dbReference>
<name>A0ABY5BAZ5_BURGL</name>
<dbReference type="InterPro" id="IPR023346">
    <property type="entry name" value="Lysozyme-like_dom_sf"/>
</dbReference>
<organism evidence="1 2">
    <name type="scientific">Burkholderia glumae</name>
    <name type="common">Pseudomonas glumae</name>
    <dbReference type="NCBI Taxonomy" id="337"/>
    <lineage>
        <taxon>Bacteria</taxon>
        <taxon>Pseudomonadati</taxon>
        <taxon>Pseudomonadota</taxon>
        <taxon>Betaproteobacteria</taxon>
        <taxon>Burkholderiales</taxon>
        <taxon>Burkholderiaceae</taxon>
        <taxon>Burkholderia</taxon>
    </lineage>
</organism>
<gene>
    <name evidence="1" type="ORF">NFI99_04540</name>
</gene>
<protein>
    <submittedName>
        <fullName evidence="1">Glucosaminidase</fullName>
    </submittedName>
</protein>
<evidence type="ECO:0000313" key="2">
    <source>
        <dbReference type="Proteomes" id="UP001056386"/>
    </source>
</evidence>
<proteinExistence type="predicted"/>
<dbReference type="Proteomes" id="UP001056386">
    <property type="component" value="Chromosome 2"/>
</dbReference>
<dbReference type="EMBL" id="CP099583">
    <property type="protein sequence ID" value="USS43723.1"/>
    <property type="molecule type" value="Genomic_DNA"/>
</dbReference>
<accession>A0ABY5BAZ5</accession>
<dbReference type="Gene3D" id="1.10.530.10">
    <property type="match status" value="1"/>
</dbReference>
<sequence>MAESSIIREFLVGLGFQVDADSEKKFTDSIDEATKRTEELDKAQVEAGKSALEMAAAFGRTAALVGARTADFASKLEQLHFASRRTGAAASSLKAVANAAQDVGVSADEAQASIESVARYMRSNPSGESFIRSLGVQTRDANGHLRDTADLVADIGREMAKQPTWLAQKRVADLGISENFLLGMRDPEYQKSYDRAKADYLKSGVDSASNGGHAMMTALRHLQSGFEGTVGTYGALGIKTGATLGGGLLTYFAGKEAVQAAVGNALGAGVQEAAKNVATAVAGGAAKAATQSAGATAGKAAIAVAGEAGGVAAGASVTGRVASVLARVLPWVGRALGGIGLLFHSEDLNHGEDEILKRRDERLKRKRPAFTALPEAASAPAAAPRQPPIGRVLSPSAEVQPDAAKSAAAPSLAERIANSAFGRLIQRGESGKAGYRAINIPTVNASGKTTYKAGTADLASMTIDEVLAAQKNRKMFAVGRYQIVSSTLSDAVKALHLSGKEKFDEQTQDRIFGEYLVMKKRPEIADLLLGKSSDLHAALLATSREWASVENPDTGKSYYDGKGGNHASITAKELENALRNSQLALQLSPESMAASQRGRPTHIEVHNDVKINVTGAQNPHETARAVRREQQAVTDRTIRYGGGLTYVFSE</sequence>
<keyword evidence="2" id="KW-1185">Reference proteome</keyword>
<reference evidence="1" key="1">
    <citation type="submission" date="2022-06" db="EMBL/GenBank/DDBJ databases">
        <title>Draft genome sequence of Burkholderia glumae strain GR20004 isolated from rice panicle showing bacterial panicle blight.</title>
        <authorList>
            <person name="Choi S.Y."/>
            <person name="Lee Y.H."/>
        </authorList>
    </citation>
    <scope>NUCLEOTIDE SEQUENCE</scope>
    <source>
        <strain evidence="1">GR20004</strain>
    </source>
</reference>
<dbReference type="SUPFAM" id="SSF53955">
    <property type="entry name" value="Lysozyme-like"/>
    <property type="match status" value="1"/>
</dbReference>